<evidence type="ECO:0000256" key="6">
    <source>
        <dbReference type="ARBA" id="ARBA00023242"/>
    </source>
</evidence>
<evidence type="ECO:0000259" key="8">
    <source>
        <dbReference type="PROSITE" id="PS00434"/>
    </source>
</evidence>
<dbReference type="GO" id="GO:0043565">
    <property type="term" value="F:sequence-specific DNA binding"/>
    <property type="evidence" value="ECO:0007669"/>
    <property type="project" value="InterPro"/>
</dbReference>
<dbReference type="Pfam" id="PF00447">
    <property type="entry name" value="HSF_DNA-bind"/>
    <property type="match status" value="1"/>
</dbReference>
<keyword evidence="6" id="KW-0539">Nucleus</keyword>
<keyword evidence="9" id="KW-1185">Reference proteome</keyword>
<dbReference type="SUPFAM" id="SSF46785">
    <property type="entry name" value="Winged helix' DNA-binding domain"/>
    <property type="match status" value="1"/>
</dbReference>
<dbReference type="GO" id="GO:0003700">
    <property type="term" value="F:DNA-binding transcription factor activity"/>
    <property type="evidence" value="ECO:0007669"/>
    <property type="project" value="InterPro"/>
</dbReference>
<evidence type="ECO:0000256" key="1">
    <source>
        <dbReference type="ARBA" id="ARBA00004123"/>
    </source>
</evidence>
<sequence length="126" mass="14803">MAEVGTNVAAFLGKLWRMVEDPETNDLISWSENGQSFLIRNQSKFAKELLPRYYKHNNMASFIRQLNMYGFHKIVSPDAGGLKTTTNDEVEFSHTYFIRGHAYMLEHIKRKVIFFLIVMKTNFSFW</sequence>
<evidence type="ECO:0000256" key="4">
    <source>
        <dbReference type="ARBA" id="ARBA00023125"/>
    </source>
</evidence>
<comment type="subcellular location">
    <subcellularLocation>
        <location evidence="1">Nucleus</location>
    </subcellularLocation>
</comment>
<dbReference type="Proteomes" id="UP000079169">
    <property type="component" value="Unplaced"/>
</dbReference>
<dbReference type="RefSeq" id="XP_026677551.1">
    <property type="nucleotide sequence ID" value="XM_026821750.1"/>
</dbReference>
<evidence type="ECO:0000313" key="9">
    <source>
        <dbReference type="Proteomes" id="UP000079169"/>
    </source>
</evidence>
<evidence type="ECO:0000256" key="3">
    <source>
        <dbReference type="ARBA" id="ARBA00023015"/>
    </source>
</evidence>
<evidence type="ECO:0000256" key="5">
    <source>
        <dbReference type="ARBA" id="ARBA00023163"/>
    </source>
</evidence>
<evidence type="ECO:0000256" key="2">
    <source>
        <dbReference type="ARBA" id="ARBA00006403"/>
    </source>
</evidence>
<dbReference type="InterPro" id="IPR036390">
    <property type="entry name" value="WH_DNA-bd_sf"/>
</dbReference>
<comment type="similarity">
    <text evidence="2 7">Belongs to the HSF family.</text>
</comment>
<dbReference type="Gene3D" id="1.10.10.10">
    <property type="entry name" value="Winged helix-like DNA-binding domain superfamily/Winged helix DNA-binding domain"/>
    <property type="match status" value="1"/>
</dbReference>
<accession>A0A3Q0IML1</accession>
<organism evidence="9 10">
    <name type="scientific">Diaphorina citri</name>
    <name type="common">Asian citrus psyllid</name>
    <dbReference type="NCBI Taxonomy" id="121845"/>
    <lineage>
        <taxon>Eukaryota</taxon>
        <taxon>Metazoa</taxon>
        <taxon>Ecdysozoa</taxon>
        <taxon>Arthropoda</taxon>
        <taxon>Hexapoda</taxon>
        <taxon>Insecta</taxon>
        <taxon>Pterygota</taxon>
        <taxon>Neoptera</taxon>
        <taxon>Paraneoptera</taxon>
        <taxon>Hemiptera</taxon>
        <taxon>Sternorrhyncha</taxon>
        <taxon>Psylloidea</taxon>
        <taxon>Psyllidae</taxon>
        <taxon>Diaphorininae</taxon>
        <taxon>Diaphorina</taxon>
    </lineage>
</organism>
<dbReference type="STRING" id="121845.A0A3Q0IML1"/>
<name>A0A3Q0IML1_DIACI</name>
<proteinExistence type="inferred from homology"/>
<feature type="domain" description="HSF-type DNA-binding" evidence="8">
    <location>
        <begin position="50"/>
        <end position="74"/>
    </location>
</feature>
<dbReference type="PANTHER" id="PTHR10015:SF427">
    <property type="entry name" value="HEAT SHOCK FACTOR PROTEIN"/>
    <property type="match status" value="1"/>
</dbReference>
<dbReference type="PaxDb" id="121845-A0A3Q0IML1"/>
<dbReference type="KEGG" id="dci:103506766"/>
<dbReference type="PROSITE" id="PS00434">
    <property type="entry name" value="HSF_DOMAIN"/>
    <property type="match status" value="1"/>
</dbReference>
<evidence type="ECO:0000256" key="7">
    <source>
        <dbReference type="RuleBase" id="RU004020"/>
    </source>
</evidence>
<dbReference type="PANTHER" id="PTHR10015">
    <property type="entry name" value="HEAT SHOCK TRANSCRIPTION FACTOR"/>
    <property type="match status" value="1"/>
</dbReference>
<dbReference type="FunFam" id="1.10.10.10:FF:000027">
    <property type="entry name" value="Heat shock transcription factor 1"/>
    <property type="match status" value="1"/>
</dbReference>
<dbReference type="InterPro" id="IPR000232">
    <property type="entry name" value="HSF_DNA-bd"/>
</dbReference>
<reference evidence="10" key="1">
    <citation type="submission" date="2025-08" db="UniProtKB">
        <authorList>
            <consortium name="RefSeq"/>
        </authorList>
    </citation>
    <scope>IDENTIFICATION</scope>
</reference>
<keyword evidence="3" id="KW-0805">Transcription regulation</keyword>
<dbReference type="PRINTS" id="PR00056">
    <property type="entry name" value="HSFDOMAIN"/>
</dbReference>
<keyword evidence="4" id="KW-0238">DNA-binding</keyword>
<dbReference type="AlphaFoldDB" id="A0A3Q0IML1"/>
<dbReference type="InterPro" id="IPR036388">
    <property type="entry name" value="WH-like_DNA-bd_sf"/>
</dbReference>
<gene>
    <name evidence="10" type="primary">LOC103506766</name>
</gene>
<dbReference type="SMART" id="SM00415">
    <property type="entry name" value="HSF"/>
    <property type="match status" value="1"/>
</dbReference>
<keyword evidence="5" id="KW-0804">Transcription</keyword>
<dbReference type="GeneID" id="103506766"/>
<protein>
    <submittedName>
        <fullName evidence="10">Heat shock factor protein 1-like isoform X1</fullName>
    </submittedName>
</protein>
<dbReference type="GO" id="GO:0005634">
    <property type="term" value="C:nucleus"/>
    <property type="evidence" value="ECO:0007669"/>
    <property type="project" value="UniProtKB-SubCell"/>
</dbReference>
<evidence type="ECO:0000313" key="10">
    <source>
        <dbReference type="RefSeq" id="XP_026677551.1"/>
    </source>
</evidence>